<gene>
    <name evidence="1" type="ORF">DF037_06530</name>
</gene>
<dbReference type="KEGG" id="bcon:NL30_04955"/>
<dbReference type="RefSeq" id="WP_046548532.1">
    <property type="nucleotide sequence ID" value="NZ_CABVQJ010000015.1"/>
</dbReference>
<accession>A0A3N8RGL5</accession>
<evidence type="ECO:0000313" key="2">
    <source>
        <dbReference type="Proteomes" id="UP000269271"/>
    </source>
</evidence>
<organism evidence="1 2">
    <name type="scientific">Burkholderia contaminans</name>
    <dbReference type="NCBI Taxonomy" id="488447"/>
    <lineage>
        <taxon>Bacteria</taxon>
        <taxon>Pseudomonadati</taxon>
        <taxon>Pseudomonadota</taxon>
        <taxon>Betaproteobacteria</taxon>
        <taxon>Burkholderiales</taxon>
        <taxon>Burkholderiaceae</taxon>
        <taxon>Burkholderia</taxon>
        <taxon>Burkholderia cepacia complex</taxon>
    </lineage>
</organism>
<name>A0A3N8RGL5_9BURK</name>
<dbReference type="SUPFAM" id="SSF55729">
    <property type="entry name" value="Acyl-CoA N-acyltransferases (Nat)"/>
    <property type="match status" value="1"/>
</dbReference>
<dbReference type="AlphaFoldDB" id="A0A3N8RGL5"/>
<sequence length="157" mass="17585">MRRLILDRSEDVMQFVASLTGEARYPNYDDAIGLEKDGRLVAGVVYQAYNGPNVAMHFAVAGSPHVITPGFVCAAFRFPFILLRCNRISGYVRADNPAAQRLDENLGFRREGVIREGASDRTDFILYGMLKHECRFLDGRYLAAMNRDLAQPEAVVP</sequence>
<protein>
    <submittedName>
        <fullName evidence="1">N-acetyltransferase</fullName>
    </submittedName>
</protein>
<dbReference type="Gene3D" id="3.40.630.30">
    <property type="match status" value="1"/>
</dbReference>
<dbReference type="InterPro" id="IPR016181">
    <property type="entry name" value="Acyl_CoA_acyltransferase"/>
</dbReference>
<evidence type="ECO:0000313" key="1">
    <source>
        <dbReference type="EMBL" id="RQT35042.1"/>
    </source>
</evidence>
<reference evidence="1 2" key="1">
    <citation type="submission" date="2018-08" db="EMBL/GenBank/DDBJ databases">
        <title>Comparative analysis of Burkholderia isolates from Puerto Rico.</title>
        <authorList>
            <person name="Hall C."/>
            <person name="Sahl J."/>
            <person name="Wagner D."/>
        </authorList>
    </citation>
    <scope>NUCLEOTIDE SEQUENCE [LARGE SCALE GENOMIC DNA]</scope>
    <source>
        <strain evidence="1 2">Bp9001</strain>
    </source>
</reference>
<proteinExistence type="predicted"/>
<dbReference type="EMBL" id="QTQX01000003">
    <property type="protein sequence ID" value="RQT35042.1"/>
    <property type="molecule type" value="Genomic_DNA"/>
</dbReference>
<keyword evidence="1" id="KW-0808">Transferase</keyword>
<dbReference type="GO" id="GO:0016740">
    <property type="term" value="F:transferase activity"/>
    <property type="evidence" value="ECO:0007669"/>
    <property type="project" value="UniProtKB-KW"/>
</dbReference>
<dbReference type="Proteomes" id="UP000269271">
    <property type="component" value="Unassembled WGS sequence"/>
</dbReference>
<comment type="caution">
    <text evidence="1">The sequence shown here is derived from an EMBL/GenBank/DDBJ whole genome shotgun (WGS) entry which is preliminary data.</text>
</comment>